<proteinExistence type="predicted"/>
<dbReference type="PROSITE" id="PS01124">
    <property type="entry name" value="HTH_ARAC_FAMILY_2"/>
    <property type="match status" value="1"/>
</dbReference>
<evidence type="ECO:0000256" key="3">
    <source>
        <dbReference type="ARBA" id="ARBA00023125"/>
    </source>
</evidence>
<reference evidence="6 7" key="1">
    <citation type="submission" date="2018-08" db="EMBL/GenBank/DDBJ databases">
        <title>Paraburkholderia sp. DHOM06 isolated from forest soil.</title>
        <authorList>
            <person name="Gao Z.-H."/>
            <person name="Qiu L.-H."/>
        </authorList>
    </citation>
    <scope>NUCLEOTIDE SEQUENCE [LARGE SCALE GENOMIC DNA]</scope>
    <source>
        <strain evidence="6 7">DHOM06</strain>
    </source>
</reference>
<gene>
    <name evidence="6" type="ORF">DWV00_03925</name>
</gene>
<comment type="caution">
    <text evidence="6">The sequence shown here is derived from an EMBL/GenBank/DDBJ whole genome shotgun (WGS) entry which is preliminary data.</text>
</comment>
<evidence type="ECO:0000313" key="6">
    <source>
        <dbReference type="EMBL" id="RDV01010.1"/>
    </source>
</evidence>
<evidence type="ECO:0000313" key="7">
    <source>
        <dbReference type="Proteomes" id="UP000256838"/>
    </source>
</evidence>
<keyword evidence="3" id="KW-0238">DNA-binding</keyword>
<evidence type="ECO:0000259" key="5">
    <source>
        <dbReference type="PROSITE" id="PS01124"/>
    </source>
</evidence>
<dbReference type="InterPro" id="IPR011051">
    <property type="entry name" value="RmlC_Cupin_sf"/>
</dbReference>
<keyword evidence="2" id="KW-0805">Transcription regulation</keyword>
<dbReference type="PANTHER" id="PTHR11019:SF190">
    <property type="entry name" value="ARAC-FAMILY REGULATORY PROTEIN"/>
    <property type="match status" value="1"/>
</dbReference>
<dbReference type="AlphaFoldDB" id="A0A3D8K716"/>
<dbReference type="InterPro" id="IPR018060">
    <property type="entry name" value="HTH_AraC"/>
</dbReference>
<protein>
    <submittedName>
        <fullName evidence="6">AraC family transcriptional regulator</fullName>
    </submittedName>
</protein>
<evidence type="ECO:0000256" key="1">
    <source>
        <dbReference type="ARBA" id="ARBA00022491"/>
    </source>
</evidence>
<dbReference type="OrthoDB" id="9804543at2"/>
<dbReference type="CDD" id="cd06124">
    <property type="entry name" value="cupin_NimR-like_N"/>
    <property type="match status" value="1"/>
</dbReference>
<dbReference type="PANTHER" id="PTHR11019">
    <property type="entry name" value="HTH-TYPE TRANSCRIPTIONAL REGULATOR NIMR"/>
    <property type="match status" value="1"/>
</dbReference>
<accession>A0A3D8K716</accession>
<dbReference type="GO" id="GO:0043565">
    <property type="term" value="F:sequence-specific DNA binding"/>
    <property type="evidence" value="ECO:0007669"/>
    <property type="project" value="InterPro"/>
</dbReference>
<dbReference type="SUPFAM" id="SSF46689">
    <property type="entry name" value="Homeodomain-like"/>
    <property type="match status" value="1"/>
</dbReference>
<keyword evidence="7" id="KW-1185">Reference proteome</keyword>
<dbReference type="EMBL" id="QRGA01000001">
    <property type="protein sequence ID" value="RDV01010.1"/>
    <property type="molecule type" value="Genomic_DNA"/>
</dbReference>
<evidence type="ECO:0000256" key="2">
    <source>
        <dbReference type="ARBA" id="ARBA00023015"/>
    </source>
</evidence>
<evidence type="ECO:0000256" key="4">
    <source>
        <dbReference type="ARBA" id="ARBA00023163"/>
    </source>
</evidence>
<dbReference type="Gene3D" id="1.10.10.60">
    <property type="entry name" value="Homeodomain-like"/>
    <property type="match status" value="1"/>
</dbReference>
<organism evidence="6 7">
    <name type="scientific">Trinickia dinghuensis</name>
    <dbReference type="NCBI Taxonomy" id="2291023"/>
    <lineage>
        <taxon>Bacteria</taxon>
        <taxon>Pseudomonadati</taxon>
        <taxon>Pseudomonadota</taxon>
        <taxon>Betaproteobacteria</taxon>
        <taxon>Burkholderiales</taxon>
        <taxon>Burkholderiaceae</taxon>
        <taxon>Trinickia</taxon>
    </lineage>
</organism>
<dbReference type="InterPro" id="IPR020449">
    <property type="entry name" value="Tscrpt_reg_AraC-type_HTH"/>
</dbReference>
<dbReference type="PRINTS" id="PR00032">
    <property type="entry name" value="HTHARAC"/>
</dbReference>
<dbReference type="SUPFAM" id="SSF51182">
    <property type="entry name" value="RmlC-like cupins"/>
    <property type="match status" value="1"/>
</dbReference>
<dbReference type="FunFam" id="1.10.10.60:FF:000132">
    <property type="entry name" value="AraC family transcriptional regulator"/>
    <property type="match status" value="1"/>
</dbReference>
<dbReference type="SMART" id="SM00342">
    <property type="entry name" value="HTH_ARAC"/>
    <property type="match status" value="1"/>
</dbReference>
<dbReference type="Pfam" id="PF12833">
    <property type="entry name" value="HTH_18"/>
    <property type="match status" value="1"/>
</dbReference>
<name>A0A3D8K716_9BURK</name>
<dbReference type="Proteomes" id="UP000256838">
    <property type="component" value="Unassembled WGS sequence"/>
</dbReference>
<keyword evidence="1" id="KW-0678">Repressor</keyword>
<dbReference type="InterPro" id="IPR009057">
    <property type="entry name" value="Homeodomain-like_sf"/>
</dbReference>
<keyword evidence="4" id="KW-0804">Transcription</keyword>
<dbReference type="GO" id="GO:0003700">
    <property type="term" value="F:DNA-binding transcription factor activity"/>
    <property type="evidence" value="ECO:0007669"/>
    <property type="project" value="InterPro"/>
</dbReference>
<feature type="domain" description="HTH araC/xylS-type" evidence="5">
    <location>
        <begin position="134"/>
        <end position="235"/>
    </location>
</feature>
<sequence>MRLNEVTTYPAERHYWGEFVFSFSGVIELTVGSRQYLTPPHYGLWLPPRTEHEASTRSEACYCVLDIASDRCGRLPTEVCTLAVGPIIKAILTDLVARQVDYPRNDADERLMQVLVDQMSLAPRQDTYLPISEDRALGQVLEALRHQPGDNRPLEAWASVVHSTERTLSRRCQRDLGMSFVEWRQRLRLVRALSMLEDGLAVQTVALELGYSTSSAFIAMFHRLMGATPDEFRKRIVQL</sequence>